<feature type="transmembrane region" description="Helical" evidence="1">
    <location>
        <begin position="72"/>
        <end position="90"/>
    </location>
</feature>
<reference evidence="2 3" key="1">
    <citation type="submission" date="2020-04" db="EMBL/GenBank/DDBJ databases">
        <title>Molecular characterization of pseudomonads from Agaricus bisporus reveal novel blotch 2 pathogens in Western Europe.</title>
        <authorList>
            <person name="Taparia T."/>
            <person name="Krijger M."/>
            <person name="Haynes E."/>
            <person name="Elpinstone J.G."/>
            <person name="Noble R."/>
            <person name="Van Der Wolf J."/>
        </authorList>
    </citation>
    <scope>NUCLEOTIDE SEQUENCE [LARGE SCALE GENOMIC DNA]</scope>
    <source>
        <strain evidence="2 3">F1001</strain>
    </source>
</reference>
<dbReference type="Proteomes" id="UP000582981">
    <property type="component" value="Unassembled WGS sequence"/>
</dbReference>
<feature type="transmembrane region" description="Helical" evidence="1">
    <location>
        <begin position="146"/>
        <end position="164"/>
    </location>
</feature>
<dbReference type="RefSeq" id="WP_177143396.1">
    <property type="nucleotide sequence ID" value="NZ_JACAPU010000004.1"/>
</dbReference>
<feature type="transmembrane region" description="Helical" evidence="1">
    <location>
        <begin position="39"/>
        <end position="60"/>
    </location>
</feature>
<feature type="transmembrane region" description="Helical" evidence="1">
    <location>
        <begin position="269"/>
        <end position="296"/>
    </location>
</feature>
<evidence type="ECO:0000313" key="3">
    <source>
        <dbReference type="Proteomes" id="UP000582981"/>
    </source>
</evidence>
<keyword evidence="1" id="KW-0812">Transmembrane</keyword>
<gene>
    <name evidence="2" type="ORF">HX829_04190</name>
</gene>
<keyword evidence="1" id="KW-1133">Transmembrane helix</keyword>
<accession>A0A7Y7WAB5</accession>
<protein>
    <submittedName>
        <fullName evidence="2">YeeE/YedE family protein</fullName>
    </submittedName>
</protein>
<dbReference type="AlphaFoldDB" id="A0A7Y7WAB5"/>
<feature type="transmembrane region" description="Helical" evidence="1">
    <location>
        <begin position="214"/>
        <end position="232"/>
    </location>
</feature>
<keyword evidence="1" id="KW-0472">Membrane</keyword>
<feature type="transmembrane region" description="Helical" evidence="1">
    <location>
        <begin position="110"/>
        <end position="126"/>
    </location>
</feature>
<comment type="caution">
    <text evidence="2">The sequence shown here is derived from an EMBL/GenBank/DDBJ whole genome shotgun (WGS) entry which is preliminary data.</text>
</comment>
<evidence type="ECO:0000313" key="2">
    <source>
        <dbReference type="EMBL" id="NWB45685.1"/>
    </source>
</evidence>
<sequence>MVFSLLMALVLAFLIGWVSQRMGMCLVKACEQLLAGRPTLFLALTSCGLFGLMLAPLYRFSEVSLPLYSPGISYPLLIAGGLLFGVASVLNNGCSVGTLTRFASGNFNKLFTMIGWVLGIVLWYYLHMMPEQKTLLMPEISSRHYWLLIGVVALVLIFLAAVHGNKHLVLSSMLLGALTSALYTFEPLWTPSVFFYNVSQMFWQADMAISARRIEVFVMLLAGMLSFTLYRKTFRFEAFAPSKAGVHLLAGILMGIGASMMLGGNDSQILLVFPTLGVASSIPLVSIATGILMSLWCKKTWYKLNSLTPTT</sequence>
<name>A0A7Y7WAB5_9PSED</name>
<feature type="transmembrane region" description="Helical" evidence="1">
    <location>
        <begin position="244"/>
        <end position="263"/>
    </location>
</feature>
<evidence type="ECO:0000256" key="1">
    <source>
        <dbReference type="SAM" id="Phobius"/>
    </source>
</evidence>
<proteinExistence type="predicted"/>
<dbReference type="InterPro" id="IPR007272">
    <property type="entry name" value="Sulf_transp_TsuA/YedE"/>
</dbReference>
<dbReference type="EMBL" id="JACAPU010000004">
    <property type="protein sequence ID" value="NWB45685.1"/>
    <property type="molecule type" value="Genomic_DNA"/>
</dbReference>
<dbReference type="Pfam" id="PF04143">
    <property type="entry name" value="Sulf_transp"/>
    <property type="match status" value="1"/>
</dbReference>
<organism evidence="2 3">
    <name type="scientific">Pseudomonas gingeri</name>
    <dbReference type="NCBI Taxonomy" id="117681"/>
    <lineage>
        <taxon>Bacteria</taxon>
        <taxon>Pseudomonadati</taxon>
        <taxon>Pseudomonadota</taxon>
        <taxon>Gammaproteobacteria</taxon>
        <taxon>Pseudomonadales</taxon>
        <taxon>Pseudomonadaceae</taxon>
        <taxon>Pseudomonas</taxon>
    </lineage>
</organism>